<name>A0A8H4AZJ6_GIGMA</name>
<protein>
    <submittedName>
        <fullName evidence="2">Uncharacterized protein</fullName>
    </submittedName>
</protein>
<accession>A0A8H4AZJ6</accession>
<feature type="region of interest" description="Disordered" evidence="1">
    <location>
        <begin position="1"/>
        <end position="37"/>
    </location>
</feature>
<evidence type="ECO:0000313" key="2">
    <source>
        <dbReference type="EMBL" id="KAF0548073.1"/>
    </source>
</evidence>
<proteinExistence type="predicted"/>
<reference evidence="2 3" key="1">
    <citation type="journal article" date="2019" name="Environ. Microbiol.">
        <title>At the nexus of three kingdoms: the genome of the mycorrhizal fungus Gigaspora margarita provides insights into plant, endobacterial and fungal interactions.</title>
        <authorList>
            <person name="Venice F."/>
            <person name="Ghignone S."/>
            <person name="Salvioli di Fossalunga A."/>
            <person name="Amselem J."/>
            <person name="Novero M."/>
            <person name="Xianan X."/>
            <person name="Sedzielewska Toro K."/>
            <person name="Morin E."/>
            <person name="Lipzen A."/>
            <person name="Grigoriev I.V."/>
            <person name="Henrissat B."/>
            <person name="Martin F.M."/>
            <person name="Bonfante P."/>
        </authorList>
    </citation>
    <scope>NUCLEOTIDE SEQUENCE [LARGE SCALE GENOMIC DNA]</scope>
    <source>
        <strain evidence="2 3">BEG34</strain>
    </source>
</reference>
<feature type="compositionally biased region" description="Basic and acidic residues" evidence="1">
    <location>
        <begin position="1"/>
        <end position="18"/>
    </location>
</feature>
<gene>
    <name evidence="2" type="ORF">F8M41_000133</name>
</gene>
<dbReference type="EMBL" id="WTPW01000101">
    <property type="protein sequence ID" value="KAF0548073.1"/>
    <property type="molecule type" value="Genomic_DNA"/>
</dbReference>
<comment type="caution">
    <text evidence="2">The sequence shown here is derived from an EMBL/GenBank/DDBJ whole genome shotgun (WGS) entry which is preliminary data.</text>
</comment>
<keyword evidence="3" id="KW-1185">Reference proteome</keyword>
<sequence length="159" mass="19042">MSRSPLEKERSVVIKELEGKDEENEEDSDKEYEEEELEEQIFAYSEVDTEKLAEKDEVYGRWNYNSGTVKDIRSNKKKNQDYKLWSLNYLNLEEDTPISDLFDYYYENEIQTHEEYKIGSLDNVQQSKLKLLLNEYKDIYAQSLNELDLLAAHGRLLWY</sequence>
<dbReference type="AlphaFoldDB" id="A0A8H4AZJ6"/>
<organism evidence="2 3">
    <name type="scientific">Gigaspora margarita</name>
    <dbReference type="NCBI Taxonomy" id="4874"/>
    <lineage>
        <taxon>Eukaryota</taxon>
        <taxon>Fungi</taxon>
        <taxon>Fungi incertae sedis</taxon>
        <taxon>Mucoromycota</taxon>
        <taxon>Glomeromycotina</taxon>
        <taxon>Glomeromycetes</taxon>
        <taxon>Diversisporales</taxon>
        <taxon>Gigasporaceae</taxon>
        <taxon>Gigaspora</taxon>
    </lineage>
</organism>
<feature type="compositionally biased region" description="Acidic residues" evidence="1">
    <location>
        <begin position="19"/>
        <end position="37"/>
    </location>
</feature>
<dbReference type="OrthoDB" id="2445749at2759"/>
<evidence type="ECO:0000256" key="1">
    <source>
        <dbReference type="SAM" id="MobiDB-lite"/>
    </source>
</evidence>
<dbReference type="Proteomes" id="UP000439903">
    <property type="component" value="Unassembled WGS sequence"/>
</dbReference>
<evidence type="ECO:0000313" key="3">
    <source>
        <dbReference type="Proteomes" id="UP000439903"/>
    </source>
</evidence>